<evidence type="ECO:0000313" key="1">
    <source>
        <dbReference type="EMBL" id="GIY80091.1"/>
    </source>
</evidence>
<keyword evidence="2" id="KW-1185">Reference proteome</keyword>
<sequence>MSNWNIPFDRFGETFTDQYSHETHQLLNCMQEDDAAPAKRYMCCHKYSLPRLVLMGDAMSCFQIKLPSHSLSVIVLLVSILWVSCIRPPTSRAAYYERYCPVSSPPSQTC</sequence>
<accession>A0AAV4WB77</accession>
<dbReference type="EMBL" id="BPLQ01014476">
    <property type="protein sequence ID" value="GIY80091.1"/>
    <property type="molecule type" value="Genomic_DNA"/>
</dbReference>
<name>A0AAV4WB77_9ARAC</name>
<dbReference type="AlphaFoldDB" id="A0AAV4WB77"/>
<evidence type="ECO:0000313" key="2">
    <source>
        <dbReference type="Proteomes" id="UP001054837"/>
    </source>
</evidence>
<proteinExistence type="predicted"/>
<gene>
    <name evidence="1" type="ORF">CDAR_186161</name>
</gene>
<reference evidence="1 2" key="1">
    <citation type="submission" date="2021-06" db="EMBL/GenBank/DDBJ databases">
        <title>Caerostris darwini draft genome.</title>
        <authorList>
            <person name="Kono N."/>
            <person name="Arakawa K."/>
        </authorList>
    </citation>
    <scope>NUCLEOTIDE SEQUENCE [LARGE SCALE GENOMIC DNA]</scope>
</reference>
<organism evidence="1 2">
    <name type="scientific">Caerostris darwini</name>
    <dbReference type="NCBI Taxonomy" id="1538125"/>
    <lineage>
        <taxon>Eukaryota</taxon>
        <taxon>Metazoa</taxon>
        <taxon>Ecdysozoa</taxon>
        <taxon>Arthropoda</taxon>
        <taxon>Chelicerata</taxon>
        <taxon>Arachnida</taxon>
        <taxon>Araneae</taxon>
        <taxon>Araneomorphae</taxon>
        <taxon>Entelegynae</taxon>
        <taxon>Araneoidea</taxon>
        <taxon>Araneidae</taxon>
        <taxon>Caerostris</taxon>
    </lineage>
</organism>
<comment type="caution">
    <text evidence="1">The sequence shown here is derived from an EMBL/GenBank/DDBJ whole genome shotgun (WGS) entry which is preliminary data.</text>
</comment>
<dbReference type="Proteomes" id="UP001054837">
    <property type="component" value="Unassembled WGS sequence"/>
</dbReference>
<protein>
    <submittedName>
        <fullName evidence="1">Uncharacterized protein</fullName>
    </submittedName>
</protein>